<keyword evidence="2" id="KW-1185">Reference proteome</keyword>
<gene>
    <name evidence="1" type="ORF">EJB05_06049</name>
</gene>
<accession>A0A5J9WE81</accession>
<evidence type="ECO:0000313" key="2">
    <source>
        <dbReference type="Proteomes" id="UP000324897"/>
    </source>
</evidence>
<dbReference type="Gene3D" id="2.60.40.10">
    <property type="entry name" value="Immunoglobulins"/>
    <property type="match status" value="1"/>
</dbReference>
<dbReference type="Proteomes" id="UP000324897">
    <property type="component" value="Chromosome 5"/>
</dbReference>
<dbReference type="EMBL" id="RWGY01000004">
    <property type="protein sequence ID" value="TVU46508.1"/>
    <property type="molecule type" value="Genomic_DNA"/>
</dbReference>
<organism evidence="1 2">
    <name type="scientific">Eragrostis curvula</name>
    <name type="common">weeping love grass</name>
    <dbReference type="NCBI Taxonomy" id="38414"/>
    <lineage>
        <taxon>Eukaryota</taxon>
        <taxon>Viridiplantae</taxon>
        <taxon>Streptophyta</taxon>
        <taxon>Embryophyta</taxon>
        <taxon>Tracheophyta</taxon>
        <taxon>Spermatophyta</taxon>
        <taxon>Magnoliopsida</taxon>
        <taxon>Liliopsida</taxon>
        <taxon>Poales</taxon>
        <taxon>Poaceae</taxon>
        <taxon>PACMAD clade</taxon>
        <taxon>Chloridoideae</taxon>
        <taxon>Eragrostideae</taxon>
        <taxon>Eragrostidinae</taxon>
        <taxon>Eragrostis</taxon>
    </lineage>
</organism>
<dbReference type="Gramene" id="TVU46508">
    <property type="protein sequence ID" value="TVU46508"/>
    <property type="gene ID" value="EJB05_06049"/>
</dbReference>
<name>A0A5J9WE81_9POAL</name>
<proteinExistence type="predicted"/>
<comment type="caution">
    <text evidence="1">The sequence shown here is derived from an EMBL/GenBank/DDBJ whole genome shotgun (WGS) entry which is preliminary data.</text>
</comment>
<evidence type="ECO:0000313" key="1">
    <source>
        <dbReference type="EMBL" id="TVU46508.1"/>
    </source>
</evidence>
<reference evidence="1 2" key="1">
    <citation type="journal article" date="2019" name="Sci. Rep.">
        <title>A high-quality genome of Eragrostis curvula grass provides insights into Poaceae evolution and supports new strategies to enhance forage quality.</title>
        <authorList>
            <person name="Carballo J."/>
            <person name="Santos B.A.C.M."/>
            <person name="Zappacosta D."/>
            <person name="Garbus I."/>
            <person name="Selva J.P."/>
            <person name="Gallo C.A."/>
            <person name="Diaz A."/>
            <person name="Albertini E."/>
            <person name="Caccamo M."/>
            <person name="Echenique V."/>
        </authorList>
    </citation>
    <scope>NUCLEOTIDE SEQUENCE [LARGE SCALE GENOMIC DNA]</scope>
    <source>
        <strain evidence="2">cv. Victoria</strain>
        <tissue evidence="1">Leaf</tissue>
    </source>
</reference>
<dbReference type="OrthoDB" id="264603at2759"/>
<sequence length="213" mass="24406">MLPAGNAATQKIRLGTILLSNTVICNLRRKHPVELRKQISCSLKLMNKTDEQVAQNLPPKNVPGKELDDPVKMTSPKKYRVRVPPRSTADFLGNVLQCKRTWMRHRTCNARTNSLCRTPLWAMKSPKDITGDMTTKEPEESEKMTTEGLAGRRIVHSWGWVFTSQCSTSFARWTARYSEEALVILNVQSFLQMGAELQQVMQIRWIYTCCYFP</sequence>
<protein>
    <submittedName>
        <fullName evidence="1">Uncharacterized protein</fullName>
    </submittedName>
</protein>
<dbReference type="InterPro" id="IPR013783">
    <property type="entry name" value="Ig-like_fold"/>
</dbReference>
<dbReference type="AlphaFoldDB" id="A0A5J9WE81"/>